<sequence>LDDTPTVPAKWNGMERAAGGASGAQLGTDRAGKGGGDIVPDRLPGPALSPSSAAGQAPWEKTLGEDAGKKSS</sequence>
<evidence type="ECO:0000256" key="1">
    <source>
        <dbReference type="SAM" id="MobiDB-lite"/>
    </source>
</evidence>
<organism evidence="2">
    <name type="scientific">Tetraselmis sp. GSL018</name>
    <dbReference type="NCBI Taxonomy" id="582737"/>
    <lineage>
        <taxon>Eukaryota</taxon>
        <taxon>Viridiplantae</taxon>
        <taxon>Chlorophyta</taxon>
        <taxon>core chlorophytes</taxon>
        <taxon>Chlorodendrophyceae</taxon>
        <taxon>Chlorodendrales</taxon>
        <taxon>Chlorodendraceae</taxon>
        <taxon>Tetraselmis</taxon>
    </lineage>
</organism>
<feature type="non-terminal residue" evidence="2">
    <location>
        <position position="72"/>
    </location>
</feature>
<dbReference type="EMBL" id="GBEZ01025776">
    <property type="protein sequence ID" value="JAC61351.1"/>
    <property type="molecule type" value="Transcribed_RNA"/>
</dbReference>
<gene>
    <name evidence="2" type="ORF">TSPGSL018_26512</name>
</gene>
<proteinExistence type="predicted"/>
<protein>
    <submittedName>
        <fullName evidence="2">Uncharacterized protein</fullName>
    </submittedName>
</protein>
<evidence type="ECO:0000313" key="2">
    <source>
        <dbReference type="EMBL" id="JAC61351.1"/>
    </source>
</evidence>
<feature type="compositionally biased region" description="Basic and acidic residues" evidence="1">
    <location>
        <begin position="62"/>
        <end position="72"/>
    </location>
</feature>
<feature type="non-terminal residue" evidence="2">
    <location>
        <position position="1"/>
    </location>
</feature>
<feature type="region of interest" description="Disordered" evidence="1">
    <location>
        <begin position="1"/>
        <end position="72"/>
    </location>
</feature>
<name>A0A061QSL8_9CHLO</name>
<reference evidence="2" key="1">
    <citation type="submission" date="2014-05" db="EMBL/GenBank/DDBJ databases">
        <title>The transcriptome of the halophilic microalga Tetraselmis sp. GSL018 isolated from the Great Salt Lake, Utah.</title>
        <authorList>
            <person name="Jinkerson R.E."/>
            <person name="D'Adamo S."/>
            <person name="Posewitz M.C."/>
        </authorList>
    </citation>
    <scope>NUCLEOTIDE SEQUENCE</scope>
    <source>
        <strain evidence="2">GSL018</strain>
    </source>
</reference>
<dbReference type="AlphaFoldDB" id="A0A061QSL8"/>
<accession>A0A061QSL8</accession>